<dbReference type="EMBL" id="JBHTMP010000009">
    <property type="protein sequence ID" value="MFD1321067.1"/>
    <property type="molecule type" value="Genomic_DNA"/>
</dbReference>
<reference evidence="4" key="1">
    <citation type="journal article" date="2019" name="Int. J. Syst. Evol. Microbiol.">
        <title>The Global Catalogue of Microorganisms (GCM) 10K type strain sequencing project: providing services to taxonomists for standard genome sequencing and annotation.</title>
        <authorList>
            <consortium name="The Broad Institute Genomics Platform"/>
            <consortium name="The Broad Institute Genome Sequencing Center for Infectious Disease"/>
            <person name="Wu L."/>
            <person name="Ma J."/>
        </authorList>
    </citation>
    <scope>NUCLEOTIDE SEQUENCE [LARGE SCALE GENOMIC DNA]</scope>
    <source>
        <strain evidence="4">JCM 31037</strain>
    </source>
</reference>
<feature type="chain" id="PRO_5047344340" evidence="1">
    <location>
        <begin position="20"/>
        <end position="283"/>
    </location>
</feature>
<evidence type="ECO:0000313" key="4">
    <source>
        <dbReference type="Proteomes" id="UP001597260"/>
    </source>
</evidence>
<sequence>MRRLTAVSTTTFLVTAALLAGCQQESPRAEASFAPTAGVCHRTMPQKAEPYEPMDCFGPHETETVHVGTFEGKDATLGSTPANGSPAQLRAYQACDSAVRAFVGGDWREARLIMRLLMPSKDGWAAGQRWFRCDLTEMLAIDFPDPNGRTGTLKGALGRSTPLRLTCFNPESKLGQIQEMVPASCTAPHTSEFGGVWTAPDGRYGDLAGDAMDRGCADVLARFANVPNDGDLEYRFGTITYGPDEQQWEAGERGVRCFLWLEDRKVSRSLKSAGVNDLPVVES</sequence>
<dbReference type="InterPro" id="IPR026004">
    <property type="entry name" value="Septum_form"/>
</dbReference>
<proteinExistence type="predicted"/>
<protein>
    <submittedName>
        <fullName evidence="3">Septum formation family protein</fullName>
    </submittedName>
</protein>
<feature type="domain" description="Septum formation-related" evidence="2">
    <location>
        <begin position="37"/>
        <end position="257"/>
    </location>
</feature>
<evidence type="ECO:0000313" key="3">
    <source>
        <dbReference type="EMBL" id="MFD1321067.1"/>
    </source>
</evidence>
<dbReference type="Pfam" id="PF13845">
    <property type="entry name" value="Septum_form"/>
    <property type="match status" value="1"/>
</dbReference>
<name>A0ABW3Y9E4_9ACTN</name>
<dbReference type="PROSITE" id="PS51257">
    <property type="entry name" value="PROKAR_LIPOPROTEIN"/>
    <property type="match status" value="1"/>
</dbReference>
<keyword evidence="4" id="KW-1185">Reference proteome</keyword>
<evidence type="ECO:0000259" key="2">
    <source>
        <dbReference type="Pfam" id="PF13845"/>
    </source>
</evidence>
<accession>A0ABW3Y9E4</accession>
<evidence type="ECO:0000256" key="1">
    <source>
        <dbReference type="SAM" id="SignalP"/>
    </source>
</evidence>
<keyword evidence="1" id="KW-0732">Signal</keyword>
<gene>
    <name evidence="3" type="ORF">ACFQ4H_08200</name>
</gene>
<organism evidence="3 4">
    <name type="scientific">Micromonospora sonneratiae</name>
    <dbReference type="NCBI Taxonomy" id="1184706"/>
    <lineage>
        <taxon>Bacteria</taxon>
        <taxon>Bacillati</taxon>
        <taxon>Actinomycetota</taxon>
        <taxon>Actinomycetes</taxon>
        <taxon>Micromonosporales</taxon>
        <taxon>Micromonosporaceae</taxon>
        <taxon>Micromonospora</taxon>
    </lineage>
</organism>
<dbReference type="RefSeq" id="WP_377568821.1">
    <property type="nucleotide sequence ID" value="NZ_JBHTMP010000009.1"/>
</dbReference>
<dbReference type="Proteomes" id="UP001597260">
    <property type="component" value="Unassembled WGS sequence"/>
</dbReference>
<comment type="caution">
    <text evidence="3">The sequence shown here is derived from an EMBL/GenBank/DDBJ whole genome shotgun (WGS) entry which is preliminary data.</text>
</comment>
<feature type="signal peptide" evidence="1">
    <location>
        <begin position="1"/>
        <end position="19"/>
    </location>
</feature>